<reference evidence="10 11" key="1">
    <citation type="submission" date="2017-03" db="EMBL/GenBank/DDBJ databases">
        <title>Complete genome sequence of the novel DNRA strain Pseudomonas sp. S-6-2 isolated from Chinese polluted river sediment. Journal of Biotechnology.</title>
        <authorList>
            <person name="Li J."/>
            <person name="Xiang F."/>
            <person name="Wang L."/>
            <person name="Xi L."/>
            <person name="Liu J."/>
        </authorList>
    </citation>
    <scope>NUCLEOTIDE SEQUENCE [LARGE SCALE GENOMIC DNA]</scope>
    <source>
        <strain evidence="10 11">S-6-2</strain>
    </source>
</reference>
<sequence length="1020" mass="109023">MNLRTFKALIAAALLSLTLPIQAEDIDLFVGVPPAADGDLPNVLFVVDNTANWGSGNNPQPFTNLKAALASTFAGLPENRFRVGIMFYNETGNPNNNVTGGYVRAAIRAMNSTTKPLYTNLINDLHPINDRGNGAIGSLVMAEAWYYYKGKNAYAGTNKVKTDYSGNTSGPASNNAVWALSGNALNSFTGTTYNSPVMDESCARNFIIYLSNGPSTDNNSVRTESRNRLAAEGGNTTTIPLSPSGLQDNPIDEWSRFMKQSDLGITTYTIEINPGTTGQGPNWTAVLQSMANISGGKYFPVSSSSGNNPAAQDIADAINTALSEIQAVNSVYASVSLPVSVNTQGTYLNQVFVGMFRPAQSALPRWDGNLKQYKLGFYPSGTTNLQTLDATDQPAINSATGFIAECARSFWTPAGADSYWANIDEQQCLATNAPGSSNSPDGNMVEKGGQGFVLRGTTPASRTVYFDNGGQLSSLTSSSLNNQLVGAANDTERGLLLNWIRGHNNRTTDAQDNFIASTAMRPSVHGDVVHSRPVAINFGTDSSPDVRVFYGANDGMLRAINGNRNGGNELWSFLPREFYSKIKRLRDNDPPVFFPGLDLDGATRKDYGFDGPIVAYQAKTNSTDPSISTAWLYATMRRGGQALYALDVSNPASPSLMWRQGCFGGSCTTGFEALGQTWAAPAIVKAAGYQSGGKPLLLMGGGYDTCEDTHPNTCTSSSKGNRLYVIDGELGTVVRQFVTERGIVADVTPVKDEMGRLMYGYTADMGGNVYRLSGPNGSPIASYAPADWALTRIASLGCDTAQASCNNRKFLYAPDVVFEGNTYFLLLGSGDREKPLGQSGDVQNHFFMLKDRPEVDTWLSAESATCGVNMICLNSLLEIDTDATPSDSDLSTKKGWYLELNPKEQVVTSAITVFGTVTFSTHEPTPPQAGQCSNNLGIARVYNINYLNAAPANGSNQRSEMIPGGGLPPSPVAGMVQLDDGTTVPFIIGSDPSSPLAGRQPEAPELAGAPKGRVYWNLEE</sequence>
<dbReference type="PROSITE" id="PS50234">
    <property type="entry name" value="VWFA"/>
    <property type="match status" value="1"/>
</dbReference>
<keyword evidence="11" id="KW-1185">Reference proteome</keyword>
<dbReference type="GO" id="GO:0009289">
    <property type="term" value="C:pilus"/>
    <property type="evidence" value="ECO:0007669"/>
    <property type="project" value="UniProtKB-SubCell"/>
</dbReference>
<keyword evidence="6" id="KW-0281">Fimbrium</keyword>
<dbReference type="Proteomes" id="UP000243488">
    <property type="component" value="Chromosome"/>
</dbReference>
<evidence type="ECO:0000256" key="5">
    <source>
        <dbReference type="ARBA" id="ARBA00022837"/>
    </source>
</evidence>
<evidence type="ECO:0000256" key="6">
    <source>
        <dbReference type="ARBA" id="ARBA00023263"/>
    </source>
</evidence>
<dbReference type="SUPFAM" id="SSF50998">
    <property type="entry name" value="Quinoprotein alcohol dehydrogenase-like"/>
    <property type="match status" value="1"/>
</dbReference>
<dbReference type="InterPro" id="IPR008707">
    <property type="entry name" value="B-propeller_PilY1"/>
</dbReference>
<dbReference type="SUPFAM" id="SSF53300">
    <property type="entry name" value="vWA-like"/>
    <property type="match status" value="1"/>
</dbReference>
<organism evidence="10 11">
    <name type="scientific">Halopseudomonas phragmitis</name>
    <dbReference type="NCBI Taxonomy" id="1931241"/>
    <lineage>
        <taxon>Bacteria</taxon>
        <taxon>Pseudomonadati</taxon>
        <taxon>Pseudomonadota</taxon>
        <taxon>Gammaproteobacteria</taxon>
        <taxon>Pseudomonadales</taxon>
        <taxon>Pseudomonadaceae</taxon>
        <taxon>Halopseudomonas</taxon>
    </lineage>
</organism>
<keyword evidence="8" id="KW-0732">Signal</keyword>
<dbReference type="InterPro" id="IPR011047">
    <property type="entry name" value="Quinoprotein_ADH-like_sf"/>
</dbReference>
<evidence type="ECO:0000256" key="7">
    <source>
        <dbReference type="SAM" id="MobiDB-lite"/>
    </source>
</evidence>
<feature type="domain" description="VWFA" evidence="9">
    <location>
        <begin position="42"/>
        <end position="318"/>
    </location>
</feature>
<dbReference type="EMBL" id="CP020100">
    <property type="protein sequence ID" value="AQZ94793.1"/>
    <property type="molecule type" value="Genomic_DNA"/>
</dbReference>
<feature type="signal peptide" evidence="8">
    <location>
        <begin position="1"/>
        <end position="23"/>
    </location>
</feature>
<dbReference type="Gene3D" id="3.40.50.410">
    <property type="entry name" value="von Willebrand factor, type A domain"/>
    <property type="match status" value="1"/>
</dbReference>
<evidence type="ECO:0000256" key="2">
    <source>
        <dbReference type="ARBA" id="ARBA00008387"/>
    </source>
</evidence>
<dbReference type="InterPro" id="IPR002035">
    <property type="entry name" value="VWF_A"/>
</dbReference>
<keyword evidence="4" id="KW-0479">Metal-binding</keyword>
<gene>
    <name evidence="10" type="ORF">BVH74_08535</name>
</gene>
<keyword evidence="3" id="KW-1029">Fimbrium biogenesis</keyword>
<dbReference type="KEGG" id="ppha:BVH74_08535"/>
<dbReference type="AlphaFoldDB" id="A0A1V0B4D6"/>
<evidence type="ECO:0000313" key="11">
    <source>
        <dbReference type="Proteomes" id="UP000243488"/>
    </source>
</evidence>
<keyword evidence="5" id="KW-0106">Calcium</keyword>
<evidence type="ECO:0000256" key="4">
    <source>
        <dbReference type="ARBA" id="ARBA00022723"/>
    </source>
</evidence>
<evidence type="ECO:0000313" key="10">
    <source>
        <dbReference type="EMBL" id="AQZ94793.1"/>
    </source>
</evidence>
<name>A0A1V0B4D6_9GAMM</name>
<evidence type="ECO:0000256" key="3">
    <source>
        <dbReference type="ARBA" id="ARBA00022558"/>
    </source>
</evidence>
<proteinExistence type="inferred from homology"/>
<evidence type="ECO:0000256" key="1">
    <source>
        <dbReference type="ARBA" id="ARBA00004561"/>
    </source>
</evidence>
<dbReference type="Pfam" id="PF05567">
    <property type="entry name" value="T4P_PilY1"/>
    <property type="match status" value="1"/>
</dbReference>
<dbReference type="GO" id="GO:0046872">
    <property type="term" value="F:metal ion binding"/>
    <property type="evidence" value="ECO:0007669"/>
    <property type="project" value="UniProtKB-KW"/>
</dbReference>
<accession>A0A1V0B4D6</accession>
<dbReference type="RefSeq" id="WP_080049646.1">
    <property type="nucleotide sequence ID" value="NZ_CP020100.1"/>
</dbReference>
<protein>
    <submittedName>
        <fullName evidence="10">Pilus assembly protein PilY</fullName>
    </submittedName>
</protein>
<feature type="chain" id="PRO_5012730742" evidence="8">
    <location>
        <begin position="24"/>
        <end position="1020"/>
    </location>
</feature>
<evidence type="ECO:0000256" key="8">
    <source>
        <dbReference type="SAM" id="SignalP"/>
    </source>
</evidence>
<comment type="similarity">
    <text evidence="2">Belongs to the PilY1 family.</text>
</comment>
<dbReference type="STRING" id="1931241.BVH74_08535"/>
<evidence type="ECO:0000259" key="9">
    <source>
        <dbReference type="PROSITE" id="PS50234"/>
    </source>
</evidence>
<comment type="subcellular location">
    <subcellularLocation>
        <location evidence="1">Fimbrium</location>
    </subcellularLocation>
</comment>
<dbReference type="InterPro" id="IPR036465">
    <property type="entry name" value="vWFA_dom_sf"/>
</dbReference>
<feature type="region of interest" description="Disordered" evidence="7">
    <location>
        <begin position="990"/>
        <end position="1020"/>
    </location>
</feature>